<organism evidence="1 2">
    <name type="scientific">Flectobacillus longus</name>
    <dbReference type="NCBI Taxonomy" id="2984207"/>
    <lineage>
        <taxon>Bacteria</taxon>
        <taxon>Pseudomonadati</taxon>
        <taxon>Bacteroidota</taxon>
        <taxon>Cytophagia</taxon>
        <taxon>Cytophagales</taxon>
        <taxon>Flectobacillaceae</taxon>
        <taxon>Flectobacillus</taxon>
    </lineage>
</organism>
<evidence type="ECO:0000313" key="1">
    <source>
        <dbReference type="EMBL" id="MDI9863969.1"/>
    </source>
</evidence>
<name>A0ABT6YK61_9BACT</name>
<keyword evidence="2" id="KW-1185">Reference proteome</keyword>
<dbReference type="RefSeq" id="WP_283369203.1">
    <property type="nucleotide sequence ID" value="NZ_JASHID010000003.1"/>
</dbReference>
<dbReference type="EMBL" id="JASHID010000003">
    <property type="protein sequence ID" value="MDI9863969.1"/>
    <property type="molecule type" value="Genomic_DNA"/>
</dbReference>
<dbReference type="Proteomes" id="UP001236569">
    <property type="component" value="Unassembled WGS sequence"/>
</dbReference>
<proteinExistence type="predicted"/>
<reference evidence="1 2" key="1">
    <citation type="submission" date="2023-05" db="EMBL/GenBank/DDBJ databases">
        <title>Novel species of genus Flectobacillus isolated from stream in China.</title>
        <authorList>
            <person name="Lu H."/>
        </authorList>
    </citation>
    <scope>NUCLEOTIDE SEQUENCE [LARGE SCALE GENOMIC DNA]</scope>
    <source>
        <strain evidence="1 2">DC10W</strain>
    </source>
</reference>
<evidence type="ECO:0000313" key="2">
    <source>
        <dbReference type="Proteomes" id="UP001236569"/>
    </source>
</evidence>
<sequence>MDSALIEVLRSILTLGVGAWVWQSFAKKIDKIDDLEKRILKIETINEFKDKNKQ</sequence>
<gene>
    <name evidence="1" type="ORF">QM480_06520</name>
</gene>
<protein>
    <submittedName>
        <fullName evidence="1">Uncharacterized protein</fullName>
    </submittedName>
</protein>
<comment type="caution">
    <text evidence="1">The sequence shown here is derived from an EMBL/GenBank/DDBJ whole genome shotgun (WGS) entry which is preliminary data.</text>
</comment>
<accession>A0ABT6YK61</accession>